<dbReference type="GO" id="GO:0035438">
    <property type="term" value="F:cyclic-di-GMP binding"/>
    <property type="evidence" value="ECO:0007669"/>
    <property type="project" value="InterPro"/>
</dbReference>
<dbReference type="InterPro" id="IPR009875">
    <property type="entry name" value="PilZ_domain"/>
</dbReference>
<feature type="domain" description="PilZ" evidence="1">
    <location>
        <begin position="23"/>
        <end position="124"/>
    </location>
</feature>
<keyword evidence="3" id="KW-1185">Reference proteome</keyword>
<sequence>MSASESIGIAVDDLFAARMTIDTRSFPRKIMRCQAIVVIPGVTPISARTLDISLGGVSIVIAEQLRVGQECKVGFEAPLNGKTVRVMGAAKVVYSILSGADGFRVGMQFLKLDPANHKTVAELMMG</sequence>
<evidence type="ECO:0000259" key="1">
    <source>
        <dbReference type="Pfam" id="PF07238"/>
    </source>
</evidence>
<organism evidence="2 3">
    <name type="scientific">Noviherbaspirillum saxi</name>
    <dbReference type="NCBI Taxonomy" id="2320863"/>
    <lineage>
        <taxon>Bacteria</taxon>
        <taxon>Pseudomonadati</taxon>
        <taxon>Pseudomonadota</taxon>
        <taxon>Betaproteobacteria</taxon>
        <taxon>Burkholderiales</taxon>
        <taxon>Oxalobacteraceae</taxon>
        <taxon>Noviherbaspirillum</taxon>
    </lineage>
</organism>
<gene>
    <name evidence="2" type="ORF">D3871_04440</name>
</gene>
<dbReference type="AlphaFoldDB" id="A0A3A3FUH3"/>
<dbReference type="Proteomes" id="UP000265955">
    <property type="component" value="Unassembled WGS sequence"/>
</dbReference>
<evidence type="ECO:0000313" key="2">
    <source>
        <dbReference type="EMBL" id="RJF97851.1"/>
    </source>
</evidence>
<name>A0A3A3FUH3_9BURK</name>
<evidence type="ECO:0000313" key="3">
    <source>
        <dbReference type="Proteomes" id="UP000265955"/>
    </source>
</evidence>
<accession>A0A3A3FUH3</accession>
<dbReference type="Gene3D" id="2.40.10.220">
    <property type="entry name" value="predicted glycosyltransferase like domains"/>
    <property type="match status" value="1"/>
</dbReference>
<proteinExistence type="predicted"/>
<dbReference type="EMBL" id="QYUO01000001">
    <property type="protein sequence ID" value="RJF97851.1"/>
    <property type="molecule type" value="Genomic_DNA"/>
</dbReference>
<dbReference type="Pfam" id="PF07238">
    <property type="entry name" value="PilZ"/>
    <property type="match status" value="1"/>
</dbReference>
<comment type="caution">
    <text evidence="2">The sequence shown here is derived from an EMBL/GenBank/DDBJ whole genome shotgun (WGS) entry which is preliminary data.</text>
</comment>
<protein>
    <submittedName>
        <fullName evidence="2">PilZ domain-containing protein</fullName>
    </submittedName>
</protein>
<reference evidence="3" key="1">
    <citation type="submission" date="2018-09" db="EMBL/GenBank/DDBJ databases">
        <authorList>
            <person name="Zhu H."/>
        </authorList>
    </citation>
    <scope>NUCLEOTIDE SEQUENCE [LARGE SCALE GENOMIC DNA]</scope>
    <source>
        <strain evidence="3">K1R23-30</strain>
    </source>
</reference>
<dbReference type="SUPFAM" id="SSF141371">
    <property type="entry name" value="PilZ domain-like"/>
    <property type="match status" value="1"/>
</dbReference>